<evidence type="ECO:0000313" key="4">
    <source>
        <dbReference type="Proteomes" id="UP000770661"/>
    </source>
</evidence>
<protein>
    <submittedName>
        <fullName evidence="3">Cryptochrome-1</fullName>
    </submittedName>
</protein>
<evidence type="ECO:0000256" key="1">
    <source>
        <dbReference type="SAM" id="MobiDB-lite"/>
    </source>
</evidence>
<evidence type="ECO:0000313" key="3">
    <source>
        <dbReference type="EMBL" id="KAG0726474.1"/>
    </source>
</evidence>
<keyword evidence="4" id="KW-1185">Reference proteome</keyword>
<name>A0A8J4YME9_CHIOP</name>
<reference evidence="3" key="1">
    <citation type="submission" date="2020-07" db="EMBL/GenBank/DDBJ databases">
        <title>The High-quality genome of the commercially important snow crab, Chionoecetes opilio.</title>
        <authorList>
            <person name="Jeong J.-H."/>
            <person name="Ryu S."/>
        </authorList>
    </citation>
    <scope>NUCLEOTIDE SEQUENCE</scope>
    <source>
        <strain evidence="3">MADBK_172401_WGS</strain>
        <tissue evidence="3">Digestive gland</tissue>
    </source>
</reference>
<comment type="caution">
    <text evidence="3">The sequence shown here is derived from an EMBL/GenBank/DDBJ whole genome shotgun (WGS) entry which is preliminary data.</text>
</comment>
<gene>
    <name evidence="3" type="primary">cry_2</name>
    <name evidence="3" type="ORF">GWK47_036470</name>
</gene>
<dbReference type="PROSITE" id="PS51645">
    <property type="entry name" value="PHR_CRY_ALPHA_BETA"/>
    <property type="match status" value="1"/>
</dbReference>
<dbReference type="OrthoDB" id="435881at2759"/>
<dbReference type="Proteomes" id="UP000770661">
    <property type="component" value="Unassembled WGS sequence"/>
</dbReference>
<organism evidence="3 4">
    <name type="scientific">Chionoecetes opilio</name>
    <name type="common">Atlantic snow crab</name>
    <name type="synonym">Cancer opilio</name>
    <dbReference type="NCBI Taxonomy" id="41210"/>
    <lineage>
        <taxon>Eukaryota</taxon>
        <taxon>Metazoa</taxon>
        <taxon>Ecdysozoa</taxon>
        <taxon>Arthropoda</taxon>
        <taxon>Crustacea</taxon>
        <taxon>Multicrustacea</taxon>
        <taxon>Malacostraca</taxon>
        <taxon>Eumalacostraca</taxon>
        <taxon>Eucarida</taxon>
        <taxon>Decapoda</taxon>
        <taxon>Pleocyemata</taxon>
        <taxon>Brachyura</taxon>
        <taxon>Eubrachyura</taxon>
        <taxon>Majoidea</taxon>
        <taxon>Majidae</taxon>
        <taxon>Chionoecetes</taxon>
    </lineage>
</organism>
<dbReference type="InterPro" id="IPR006050">
    <property type="entry name" value="DNA_photolyase_N"/>
</dbReference>
<dbReference type="InterPro" id="IPR014729">
    <property type="entry name" value="Rossmann-like_a/b/a_fold"/>
</dbReference>
<dbReference type="Pfam" id="PF00875">
    <property type="entry name" value="DNA_photolyase"/>
    <property type="match status" value="1"/>
</dbReference>
<proteinExistence type="predicted"/>
<accession>A0A8J4YME9</accession>
<dbReference type="InterPro" id="IPR036155">
    <property type="entry name" value="Crypto/Photolyase_N_sf"/>
</dbReference>
<dbReference type="EMBL" id="JACEEZ010004363">
    <property type="protein sequence ID" value="KAG0726474.1"/>
    <property type="molecule type" value="Genomic_DNA"/>
</dbReference>
<dbReference type="Gene3D" id="3.40.50.620">
    <property type="entry name" value="HUPs"/>
    <property type="match status" value="1"/>
</dbReference>
<dbReference type="SUPFAM" id="SSF52425">
    <property type="entry name" value="Cryptochrome/photolyase, N-terminal domain"/>
    <property type="match status" value="1"/>
</dbReference>
<feature type="domain" description="Photolyase/cryptochrome alpha/beta" evidence="2">
    <location>
        <begin position="119"/>
        <end position="170"/>
    </location>
</feature>
<evidence type="ECO:0000259" key="2">
    <source>
        <dbReference type="PROSITE" id="PS51645"/>
    </source>
</evidence>
<dbReference type="AlphaFoldDB" id="A0A8J4YME9"/>
<sequence length="170" mass="18129">MHPKSHGNLSERQSAGDRQIAAAEKSTRSVLEGIGCWPPAPRQSTRCSLGLPAPVAHGWPPRVGPGGRRPEGTGARTRACASRAVSAVKSTEKCSRKIKAAQTPGHNELKARTGEAMSKISVHWFRHGLRLHDNPALLDALEGAKAFYAVFIFDGESAAAHAHSRGLCNL</sequence>
<feature type="region of interest" description="Disordered" evidence="1">
    <location>
        <begin position="1"/>
        <end position="28"/>
    </location>
</feature>